<dbReference type="GO" id="GO:0005524">
    <property type="term" value="F:ATP binding"/>
    <property type="evidence" value="ECO:0007669"/>
    <property type="project" value="UniProtKB-KW"/>
</dbReference>
<dbReference type="InterPro" id="IPR050086">
    <property type="entry name" value="MetN_ABC_transporter-like"/>
</dbReference>
<accession>A0A3D4S4G6</accession>
<evidence type="ECO:0000256" key="2">
    <source>
        <dbReference type="ARBA" id="ARBA00022448"/>
    </source>
</evidence>
<evidence type="ECO:0000256" key="4">
    <source>
        <dbReference type="ARBA" id="ARBA00022840"/>
    </source>
</evidence>
<keyword evidence="4 6" id="KW-0067">ATP-binding</keyword>
<evidence type="ECO:0000256" key="1">
    <source>
        <dbReference type="ARBA" id="ARBA00005417"/>
    </source>
</evidence>
<dbReference type="EMBL" id="DQHO01000018">
    <property type="protein sequence ID" value="HCS93697.1"/>
    <property type="molecule type" value="Genomic_DNA"/>
</dbReference>
<dbReference type="STRING" id="1121105.GCA_000421665_01010"/>
<evidence type="ECO:0000256" key="3">
    <source>
        <dbReference type="ARBA" id="ARBA00022741"/>
    </source>
</evidence>
<proteinExistence type="inferred from homology"/>
<dbReference type="Proteomes" id="UP000262195">
    <property type="component" value="Unassembled WGS sequence"/>
</dbReference>
<name>A0A3D4S4G6_9ENTE</name>
<feature type="domain" description="ABC transporter" evidence="5">
    <location>
        <begin position="3"/>
        <end position="219"/>
    </location>
</feature>
<organism evidence="6 7">
    <name type="scientific">Bavariicoccus seileri</name>
    <dbReference type="NCBI Taxonomy" id="549685"/>
    <lineage>
        <taxon>Bacteria</taxon>
        <taxon>Bacillati</taxon>
        <taxon>Bacillota</taxon>
        <taxon>Bacilli</taxon>
        <taxon>Lactobacillales</taxon>
        <taxon>Enterococcaceae</taxon>
        <taxon>Bavariicoccus</taxon>
    </lineage>
</organism>
<dbReference type="InterPro" id="IPR003439">
    <property type="entry name" value="ABC_transporter-like_ATP-bd"/>
</dbReference>
<evidence type="ECO:0000313" key="7">
    <source>
        <dbReference type="Proteomes" id="UP000262195"/>
    </source>
</evidence>
<gene>
    <name evidence="6" type="ORF">DIW15_03170</name>
</gene>
<reference evidence="6 7" key="1">
    <citation type="journal article" date="2018" name="Nat. Biotechnol.">
        <title>A standardized bacterial taxonomy based on genome phylogeny substantially revises the tree of life.</title>
        <authorList>
            <person name="Parks D.H."/>
            <person name="Chuvochina M."/>
            <person name="Waite D.W."/>
            <person name="Rinke C."/>
            <person name="Skarshewski A."/>
            <person name="Chaumeil P.A."/>
            <person name="Hugenholtz P."/>
        </authorList>
    </citation>
    <scope>NUCLEOTIDE SEQUENCE [LARGE SCALE GENOMIC DNA]</scope>
    <source>
        <strain evidence="6">UBA11306</strain>
    </source>
</reference>
<dbReference type="AlphaFoldDB" id="A0A3D4S4G6"/>
<comment type="similarity">
    <text evidence="1">Belongs to the ABC transporter superfamily.</text>
</comment>
<keyword evidence="3" id="KW-0547">Nucleotide-binding</keyword>
<protein>
    <submittedName>
        <fullName evidence="6">Polar amino acid ABC transporter ATP-binding protein</fullName>
    </submittedName>
</protein>
<dbReference type="PANTHER" id="PTHR43166">
    <property type="entry name" value="AMINO ACID IMPORT ATP-BINDING PROTEIN"/>
    <property type="match status" value="1"/>
</dbReference>
<dbReference type="PROSITE" id="PS50893">
    <property type="entry name" value="ABC_TRANSPORTER_2"/>
    <property type="match status" value="1"/>
</dbReference>
<dbReference type="SMART" id="SM00382">
    <property type="entry name" value="AAA"/>
    <property type="match status" value="1"/>
</dbReference>
<comment type="caution">
    <text evidence="6">The sequence shown here is derived from an EMBL/GenBank/DDBJ whole genome shotgun (WGS) entry which is preliminary data.</text>
</comment>
<dbReference type="GO" id="GO:0016887">
    <property type="term" value="F:ATP hydrolysis activity"/>
    <property type="evidence" value="ECO:0007669"/>
    <property type="project" value="InterPro"/>
</dbReference>
<keyword evidence="2" id="KW-0813">Transport</keyword>
<dbReference type="PROSITE" id="PS00211">
    <property type="entry name" value="ABC_TRANSPORTER_1"/>
    <property type="match status" value="1"/>
</dbReference>
<dbReference type="InterPro" id="IPR003593">
    <property type="entry name" value="AAA+_ATPase"/>
</dbReference>
<dbReference type="InterPro" id="IPR027417">
    <property type="entry name" value="P-loop_NTPase"/>
</dbReference>
<dbReference type="Gene3D" id="3.40.50.300">
    <property type="entry name" value="P-loop containing nucleotide triphosphate hydrolases"/>
    <property type="match status" value="1"/>
</dbReference>
<sequence length="222" mass="24348">MMLICQGISKKFGNEVVLNNFDFQMSPGEIVGLVGKSGSGKTTFMRILTNLETLDSGSVLIDDVFLYKNGQLASKKIQSNYQKKMGLVFQNYALFPNLSVIDNIIEAPSALDGTAKTSIKDLKEKAMGYLKRFGLEDKADMMPKQLSGGQKQRVAIIRSLILNPSFICFDEPTSALDDANQETVGSLINEISEIGKGVIIVTHDNDFADKTCSRLISSTTFK</sequence>
<dbReference type="PANTHER" id="PTHR43166:SF4">
    <property type="entry name" value="PHOSPHONATES IMPORT ATP-BINDING PROTEIN PHNC"/>
    <property type="match status" value="1"/>
</dbReference>
<dbReference type="SUPFAM" id="SSF52540">
    <property type="entry name" value="P-loop containing nucleoside triphosphate hydrolases"/>
    <property type="match status" value="1"/>
</dbReference>
<dbReference type="Pfam" id="PF00005">
    <property type="entry name" value="ABC_tran"/>
    <property type="match status" value="1"/>
</dbReference>
<evidence type="ECO:0000259" key="5">
    <source>
        <dbReference type="PROSITE" id="PS50893"/>
    </source>
</evidence>
<dbReference type="InterPro" id="IPR017871">
    <property type="entry name" value="ABC_transporter-like_CS"/>
</dbReference>
<evidence type="ECO:0000313" key="6">
    <source>
        <dbReference type="EMBL" id="HCS93697.1"/>
    </source>
</evidence>